<dbReference type="AlphaFoldDB" id="A0A223V1P8"/>
<dbReference type="Proteomes" id="UP000215244">
    <property type="component" value="Chromosome"/>
</dbReference>
<dbReference type="InterPro" id="IPR008969">
    <property type="entry name" value="CarboxyPept-like_regulatory"/>
</dbReference>
<sequence length="521" mass="60761">MVKYLSFFCLILGIFICNGQESDFVRGQLLDIESRQPVVFATVRIKGKALGVISNTDGGFKIPLKHKLTGEVLEISSMGYEKIEVPLSMFNDKTILAINMKPALFELNEVTVSKRRRRAVNFSAREIVYKAIENLPNNVSMEPYSYVGYYRDYQLKNESYNNLNEALLQVYDQGFNISDYETSKIRIFDYRQNTDFPIDTLGLKPYDYSKRTKTISNATLSGYGGNEFVILRIHNPIRNYKINSFDFVNRFDSDFTRNHTFYKEEDVIVNGEYLYHVSFELLGTKVEVKGDLYITQDNFAITGFNYITYKKQGKGDSEKTILFETKVEYIEEGGKMYLSYHSMNNSFRLATPPKLQLEDTTLDLNRNQFILEFTNLLDEKSASRLSNYDIIFNGEPLKFDAITIIGNEVSLIPDLDNKKSRDLFREIIYLANRDKITSENLRIELKRIKDEKGNLINEPDYENRKQFREFFVQELQLESSIVPKDNLLMKKNRPLFKNQPINKPDNFKDYWMNTPLPNIKN</sequence>
<name>A0A223V1P8_9FLAO</name>
<dbReference type="EMBL" id="CP022957">
    <property type="protein sequence ID" value="ASV29166.1"/>
    <property type="molecule type" value="Genomic_DNA"/>
</dbReference>
<dbReference type="SUPFAM" id="SSF49464">
    <property type="entry name" value="Carboxypeptidase regulatory domain-like"/>
    <property type="match status" value="1"/>
</dbReference>
<evidence type="ECO:0008006" key="3">
    <source>
        <dbReference type="Google" id="ProtNLM"/>
    </source>
</evidence>
<dbReference type="Pfam" id="PF13715">
    <property type="entry name" value="CarbopepD_reg_2"/>
    <property type="match status" value="1"/>
</dbReference>
<dbReference type="RefSeq" id="WP_094995799.1">
    <property type="nucleotide sequence ID" value="NZ_BMJL01000001.1"/>
</dbReference>
<keyword evidence="2" id="KW-1185">Reference proteome</keyword>
<proteinExistence type="predicted"/>
<dbReference type="KEGG" id="marb:CJ263_02400"/>
<evidence type="ECO:0000313" key="2">
    <source>
        <dbReference type="Proteomes" id="UP000215244"/>
    </source>
</evidence>
<evidence type="ECO:0000313" key="1">
    <source>
        <dbReference type="EMBL" id="ASV29166.1"/>
    </source>
</evidence>
<accession>A0A223V1P8</accession>
<gene>
    <name evidence="1" type="ORF">CJ263_02400</name>
</gene>
<protein>
    <recommendedName>
        <fullName evidence="3">Carboxypeptidase-like regulatory domain-containing protein</fullName>
    </recommendedName>
</protein>
<organism evidence="1 2">
    <name type="scientific">Maribacter cobaltidurans</name>
    <dbReference type="NCBI Taxonomy" id="1178778"/>
    <lineage>
        <taxon>Bacteria</taxon>
        <taxon>Pseudomonadati</taxon>
        <taxon>Bacteroidota</taxon>
        <taxon>Flavobacteriia</taxon>
        <taxon>Flavobacteriales</taxon>
        <taxon>Flavobacteriaceae</taxon>
        <taxon>Maribacter</taxon>
    </lineage>
</organism>
<reference evidence="1 2" key="1">
    <citation type="submission" date="2017-08" db="EMBL/GenBank/DDBJ databases">
        <title>The complete genome sequence of Maribacter sp. B1, isolated from deep-sea sediment.</title>
        <authorList>
            <person name="Wu Y.-H."/>
            <person name="Cheng H."/>
            <person name="Xu X.-W."/>
        </authorList>
    </citation>
    <scope>NUCLEOTIDE SEQUENCE [LARGE SCALE GENOMIC DNA]</scope>
    <source>
        <strain evidence="1 2">B1</strain>
    </source>
</reference>